<name>A0A117KLT3_ARCFL</name>
<comment type="caution">
    <text evidence="1">The sequence shown here is derived from an EMBL/GenBank/DDBJ whole genome shotgun (WGS) entry which is preliminary data.</text>
</comment>
<accession>A0A117KLT3</accession>
<dbReference type="Pfam" id="PF01969">
    <property type="entry name" value="Ni_insertion"/>
    <property type="match status" value="1"/>
</dbReference>
<evidence type="ECO:0000313" key="1">
    <source>
        <dbReference type="EMBL" id="KUJ93041.1"/>
    </source>
</evidence>
<sequence>MRILIFDPKIAGVSGDMLLSSLIDLTNSLDEVLELEEVINRLDSCRKFKVNVVERDAGIRAKGLEIEIEERKLANPSEFKRAVEFVVNHMDLPERGAKWSGM</sequence>
<evidence type="ECO:0000313" key="4">
    <source>
        <dbReference type="Proteomes" id="UP000054307"/>
    </source>
</evidence>
<dbReference type="PATRIC" id="fig|2234.6.peg.472"/>
<gene>
    <name evidence="1" type="ORF">XD40_1768</name>
    <name evidence="2" type="ORF">XD48_1185</name>
</gene>
<organism evidence="1 4">
    <name type="scientific">Archaeoglobus fulgidus</name>
    <dbReference type="NCBI Taxonomy" id="2234"/>
    <lineage>
        <taxon>Archaea</taxon>
        <taxon>Methanobacteriati</taxon>
        <taxon>Methanobacteriota</taxon>
        <taxon>Archaeoglobi</taxon>
        <taxon>Archaeoglobales</taxon>
        <taxon>Archaeoglobaceae</taxon>
        <taxon>Archaeoglobus</taxon>
    </lineage>
</organism>
<reference evidence="3 4" key="2">
    <citation type="journal article" date="2015" name="MBio">
        <title>Genome-Resolved Metagenomic Analysis Reveals Roles for Candidate Phyla and Other Microbial Community Members in Biogeochemical Transformations in Oil Reservoirs.</title>
        <authorList>
            <person name="Hu P."/>
            <person name="Tom L."/>
            <person name="Singh A."/>
            <person name="Thomas B.C."/>
            <person name="Baker B.J."/>
            <person name="Piceno Y.M."/>
            <person name="Andersen G.L."/>
            <person name="Banfield J.F."/>
        </authorList>
    </citation>
    <scope>NUCLEOTIDE SEQUENCE [LARGE SCALE GENOMIC DNA]</scope>
</reference>
<evidence type="ECO:0008006" key="5">
    <source>
        <dbReference type="Google" id="ProtNLM"/>
    </source>
</evidence>
<dbReference type="AlphaFoldDB" id="A0A117KLT3"/>
<dbReference type="Proteomes" id="UP000054307">
    <property type="component" value="Unassembled WGS sequence"/>
</dbReference>
<reference evidence="1" key="1">
    <citation type="journal article" date="2015" name="MBio">
        <title>Genome-resolved metagenomic analysis reveals roles for candidate phyla and other microbial community members in biogeochemical transformations in oil reservoirs.</title>
        <authorList>
            <person name="Hu P."/>
            <person name="Tom L."/>
            <person name="Singh A."/>
            <person name="Thomas B.C."/>
            <person name="Baker B.J."/>
            <person name="Piceno Y.M."/>
            <person name="Andersen G.L."/>
            <person name="Banfield J.F."/>
        </authorList>
    </citation>
    <scope>NUCLEOTIDE SEQUENCE [LARGE SCALE GENOMIC DNA]</scope>
    <source>
        <strain evidence="2">49_2300</strain>
        <strain evidence="1">49_95</strain>
    </source>
</reference>
<dbReference type="InterPro" id="IPR002822">
    <property type="entry name" value="Ni_insertion"/>
</dbReference>
<evidence type="ECO:0000313" key="2">
    <source>
        <dbReference type="EMBL" id="KUK06585.1"/>
    </source>
</evidence>
<dbReference type="EMBL" id="LGEX01000029">
    <property type="protein sequence ID" value="KUK06585.1"/>
    <property type="molecule type" value="Genomic_DNA"/>
</dbReference>
<evidence type="ECO:0000313" key="3">
    <source>
        <dbReference type="Proteomes" id="UP000054015"/>
    </source>
</evidence>
<dbReference type="Proteomes" id="UP000054015">
    <property type="component" value="Unassembled WGS sequence"/>
</dbReference>
<protein>
    <recommendedName>
        <fullName evidence="5">DUF111 family protein</fullName>
    </recommendedName>
</protein>
<proteinExistence type="predicted"/>
<dbReference type="EMBL" id="LGEQ01000037">
    <property type="protein sequence ID" value="KUJ93041.1"/>
    <property type="molecule type" value="Genomic_DNA"/>
</dbReference>